<name>A0A1F6F3F7_9BACT</name>
<protein>
    <submittedName>
        <fullName evidence="1">Uncharacterized protein</fullName>
    </submittedName>
</protein>
<proteinExistence type="predicted"/>
<gene>
    <name evidence="1" type="ORF">A3A39_02480</name>
</gene>
<dbReference type="Proteomes" id="UP000177372">
    <property type="component" value="Unassembled WGS sequence"/>
</dbReference>
<reference evidence="1 2" key="1">
    <citation type="journal article" date="2016" name="Nat. Commun.">
        <title>Thousands of microbial genomes shed light on interconnected biogeochemical processes in an aquifer system.</title>
        <authorList>
            <person name="Anantharaman K."/>
            <person name="Brown C.T."/>
            <person name="Hug L.A."/>
            <person name="Sharon I."/>
            <person name="Castelle C.J."/>
            <person name="Probst A.J."/>
            <person name="Thomas B.C."/>
            <person name="Singh A."/>
            <person name="Wilkins M.J."/>
            <person name="Karaoz U."/>
            <person name="Brodie E.L."/>
            <person name="Williams K.H."/>
            <person name="Hubbard S.S."/>
            <person name="Banfield J.F."/>
        </authorList>
    </citation>
    <scope>NUCLEOTIDE SEQUENCE [LARGE SCALE GENOMIC DNA]</scope>
</reference>
<sequence>MAMPHKPALHVLLKDVANDRLESPEGLYKHAFAIVMILAADVRCELTSDSFRILRALQDLGIVKIEKSPYPRQQIHLYSSFENPTGIHLTKRGERMAKKIFEKRLGGDGISLFQEYFDGTL</sequence>
<dbReference type="AlphaFoldDB" id="A0A1F6F3F7"/>
<evidence type="ECO:0000313" key="1">
    <source>
        <dbReference type="EMBL" id="OGG80399.1"/>
    </source>
</evidence>
<evidence type="ECO:0000313" key="2">
    <source>
        <dbReference type="Proteomes" id="UP000177372"/>
    </source>
</evidence>
<dbReference type="EMBL" id="MFLZ01000008">
    <property type="protein sequence ID" value="OGG80399.1"/>
    <property type="molecule type" value="Genomic_DNA"/>
</dbReference>
<organism evidence="1 2">
    <name type="scientific">Candidatus Kaiserbacteria bacterium RIFCSPLOWO2_01_FULL_54_13</name>
    <dbReference type="NCBI Taxonomy" id="1798512"/>
    <lineage>
        <taxon>Bacteria</taxon>
        <taxon>Candidatus Kaiseribacteriota</taxon>
    </lineage>
</organism>
<accession>A0A1F6F3F7</accession>
<comment type="caution">
    <text evidence="1">The sequence shown here is derived from an EMBL/GenBank/DDBJ whole genome shotgun (WGS) entry which is preliminary data.</text>
</comment>